<name>A0A846ZFA2_9LACO</name>
<evidence type="ECO:0000313" key="3">
    <source>
        <dbReference type="Proteomes" id="UP000590460"/>
    </source>
</evidence>
<sequence length="56" mass="6301">MKKSTLYATIFAVILMFVSLVSWVLKQDTLAILAANFGLMVLAVVTLWENRQNLTL</sequence>
<protein>
    <submittedName>
        <fullName evidence="2">Uncharacterized protein</fullName>
    </submittedName>
</protein>
<dbReference type="Proteomes" id="UP000590460">
    <property type="component" value="Unassembled WGS sequence"/>
</dbReference>
<dbReference type="AlphaFoldDB" id="A0A846ZFA2"/>
<feature type="transmembrane region" description="Helical" evidence="1">
    <location>
        <begin position="30"/>
        <end position="48"/>
    </location>
</feature>
<keyword evidence="1" id="KW-0812">Transmembrane</keyword>
<accession>A0A846ZFA2</accession>
<keyword evidence="1" id="KW-1133">Transmembrane helix</keyword>
<organism evidence="2 3">
    <name type="scientific">Leuconostoc holzapfelii</name>
    <dbReference type="NCBI Taxonomy" id="434464"/>
    <lineage>
        <taxon>Bacteria</taxon>
        <taxon>Bacillati</taxon>
        <taxon>Bacillota</taxon>
        <taxon>Bacilli</taxon>
        <taxon>Lactobacillales</taxon>
        <taxon>Lactobacillaceae</taxon>
        <taxon>Leuconostoc</taxon>
    </lineage>
</organism>
<evidence type="ECO:0000313" key="2">
    <source>
        <dbReference type="EMBL" id="NKZ17785.1"/>
    </source>
</evidence>
<comment type="caution">
    <text evidence="2">The sequence shown here is derived from an EMBL/GenBank/DDBJ whole genome shotgun (WGS) entry which is preliminary data.</text>
</comment>
<reference evidence="2 3" key="1">
    <citation type="submission" date="2020-04" db="EMBL/GenBank/DDBJ databases">
        <title>MicrobeNet Type strains.</title>
        <authorList>
            <person name="Nicholson A.C."/>
        </authorList>
    </citation>
    <scope>NUCLEOTIDE SEQUENCE [LARGE SCALE GENOMIC DNA]</scope>
    <source>
        <strain evidence="2 3">CCUG 54536</strain>
    </source>
</reference>
<dbReference type="EMBL" id="JAAXPO010000001">
    <property type="protein sequence ID" value="NKZ17785.1"/>
    <property type="molecule type" value="Genomic_DNA"/>
</dbReference>
<evidence type="ECO:0000256" key="1">
    <source>
        <dbReference type="SAM" id="Phobius"/>
    </source>
</evidence>
<keyword evidence="1" id="KW-0472">Membrane</keyword>
<dbReference type="RefSeq" id="WP_168675813.1">
    <property type="nucleotide sequence ID" value="NZ_BPKV01000002.1"/>
</dbReference>
<gene>
    <name evidence="2" type="ORF">HF966_01055</name>
</gene>
<proteinExistence type="predicted"/>
<feature type="transmembrane region" description="Helical" evidence="1">
    <location>
        <begin position="6"/>
        <end position="25"/>
    </location>
</feature>